<evidence type="ECO:0000313" key="3">
    <source>
        <dbReference type="EMBL" id="REJ05590.1"/>
    </source>
</evidence>
<proteinExistence type="predicted"/>
<dbReference type="InterPro" id="IPR004919">
    <property type="entry name" value="GmrSD_N"/>
</dbReference>
<accession>A0A371NTS5</accession>
<dbReference type="RefSeq" id="WP_116242213.1">
    <property type="nucleotide sequence ID" value="NZ_QUAB01000041.1"/>
</dbReference>
<evidence type="ECO:0000259" key="1">
    <source>
        <dbReference type="Pfam" id="PF03235"/>
    </source>
</evidence>
<dbReference type="EMBL" id="QUAB01000041">
    <property type="protein sequence ID" value="REJ05590.1"/>
    <property type="molecule type" value="Genomic_DNA"/>
</dbReference>
<feature type="domain" description="GmrSD restriction endonucleases N-terminal" evidence="1">
    <location>
        <begin position="18"/>
        <end position="217"/>
    </location>
</feature>
<organism evidence="3 4">
    <name type="scientific">Microbacterium bovistercoris</name>
    <dbReference type="NCBI Taxonomy" id="2293570"/>
    <lineage>
        <taxon>Bacteria</taxon>
        <taxon>Bacillati</taxon>
        <taxon>Actinomycetota</taxon>
        <taxon>Actinomycetes</taxon>
        <taxon>Micrococcales</taxon>
        <taxon>Microbacteriaceae</taxon>
        <taxon>Microbacterium</taxon>
    </lineage>
</organism>
<keyword evidence="4" id="KW-1185">Reference proteome</keyword>
<dbReference type="Pfam" id="PF07510">
    <property type="entry name" value="GmrSD_C"/>
    <property type="match status" value="1"/>
</dbReference>
<dbReference type="Pfam" id="PF03235">
    <property type="entry name" value="GmrSD_N"/>
    <property type="match status" value="1"/>
</dbReference>
<dbReference type="OrthoDB" id="9798761at2"/>
<dbReference type="InterPro" id="IPR011089">
    <property type="entry name" value="GmrSD_C"/>
</dbReference>
<evidence type="ECO:0000259" key="2">
    <source>
        <dbReference type="Pfam" id="PF07510"/>
    </source>
</evidence>
<gene>
    <name evidence="3" type="ORF">DY023_10205</name>
</gene>
<sequence>MATATNVEATATSTIEWLSAPSTNIVVPVYQRQYRWDIGGCERLLSDIRAVAAEDATHRHFIGSILSAEDATEDGGDLILIDGQQRVTTLMLLVAALHHSVRDTDPEMAAELEHVLVRADDPDRTKLRPHHAWADLYDSVVLDRRDDADRESRFDDNYAFFRSQVHADEAHRIWEGLKKLEHVSITLGAAANAQQIFESLNSTGEPLRDHELIHNYILMGLSHAEQLEIEEDYWLAIERLTGETIGAFWRHFLVMTTGREVDVAGERGVYSAFRATFPRLDLERLRADAAVWREYAGIFSILLDPSLESDAGIRRQLGFVNTFGRAAYPLVMSAYHDHAHGVISREELIRTMEWVQALLLRRTVVGLPTDRLIARLCRARAEGSDALMRAIARITPSDERVSAVLKYSELPYASYVLGRLLDVDDANAYDVEHIVPAAPGDGWSGDGARPWSEYSEDEQNSHRALAPTLGNLTLLEPRLTERVFGASFPDKRDDAYARSAVSGTRALADVTSWGTAAIAARTVQLTEAFVQIWARPDLPEIDDDGLTPILDAVRRRGWPAGWEREFDYVEYRGEHWEVKDVRYLFNRVFRRAWTDDRPAALAYSAAHGGPLYDEMAWKGHWDDFGGIHIYMGWDSHYMMGAVQGVLEESGIAAEVFVKYSYIGNVM</sequence>
<feature type="domain" description="GmrSD restriction endonucleases C-terminal" evidence="2">
    <location>
        <begin position="408"/>
        <end position="527"/>
    </location>
</feature>
<dbReference type="Proteomes" id="UP000262172">
    <property type="component" value="Unassembled WGS sequence"/>
</dbReference>
<evidence type="ECO:0000313" key="4">
    <source>
        <dbReference type="Proteomes" id="UP000262172"/>
    </source>
</evidence>
<dbReference type="PANTHER" id="PTHR35149:SF2">
    <property type="entry name" value="DUF262 DOMAIN-CONTAINING PROTEIN"/>
    <property type="match status" value="1"/>
</dbReference>
<protein>
    <submittedName>
        <fullName evidence="3">DUF262 domain-containing protein</fullName>
    </submittedName>
</protein>
<name>A0A371NTS5_9MICO</name>
<reference evidence="3 4" key="1">
    <citation type="submission" date="2018-08" db="EMBL/GenBank/DDBJ databases">
        <title>Isolation, diversity and antifungal activity of Actinobacteria from cow dung.</title>
        <authorList>
            <person name="Ling L."/>
        </authorList>
    </citation>
    <scope>NUCLEOTIDE SEQUENCE [LARGE SCALE GENOMIC DNA]</scope>
    <source>
        <strain evidence="3 4">NEAU-LLE</strain>
    </source>
</reference>
<comment type="caution">
    <text evidence="3">The sequence shown here is derived from an EMBL/GenBank/DDBJ whole genome shotgun (WGS) entry which is preliminary data.</text>
</comment>
<dbReference type="AlphaFoldDB" id="A0A371NTS5"/>
<dbReference type="PANTHER" id="PTHR35149">
    <property type="entry name" value="SLL5132 PROTEIN"/>
    <property type="match status" value="1"/>
</dbReference>